<reference evidence="19 20" key="1">
    <citation type="submission" date="2016-03" db="EMBL/GenBank/DDBJ databases">
        <authorList>
            <person name="Ploux O."/>
        </authorList>
    </citation>
    <scope>NUCLEOTIDE SEQUENCE [LARGE SCALE GENOMIC DNA]</scope>
    <source>
        <strain evidence="19 20">URUG2</strain>
    </source>
</reference>
<dbReference type="GeneID" id="35606255"/>
<evidence type="ECO:0000256" key="5">
    <source>
        <dbReference type="ARBA" id="ARBA00022723"/>
    </source>
</evidence>
<keyword evidence="8" id="KW-0106">Calcium</keyword>
<dbReference type="GO" id="GO:0016052">
    <property type="term" value="P:carbohydrate catabolic process"/>
    <property type="evidence" value="ECO:0007669"/>
    <property type="project" value="InterPro"/>
</dbReference>
<evidence type="ECO:0000256" key="10">
    <source>
        <dbReference type="ARBA" id="ARBA00023180"/>
    </source>
</evidence>
<evidence type="ECO:0000256" key="13">
    <source>
        <dbReference type="PIRSR" id="PIRSR001024-1"/>
    </source>
</evidence>
<dbReference type="GO" id="GO:0005509">
    <property type="term" value="F:calcium ion binding"/>
    <property type="evidence" value="ECO:0007669"/>
    <property type="project" value="InterPro"/>
</dbReference>
<dbReference type="Gene3D" id="3.20.20.80">
    <property type="entry name" value="Glycosidases"/>
    <property type="match status" value="1"/>
</dbReference>
<feature type="domain" description="Glycosyl hydrolase family 13 catalytic" evidence="18">
    <location>
        <begin position="33"/>
        <end position="395"/>
    </location>
</feature>
<keyword evidence="7" id="KW-0378">Hydrolase</keyword>
<evidence type="ECO:0000256" key="1">
    <source>
        <dbReference type="ARBA" id="ARBA00000548"/>
    </source>
</evidence>
<keyword evidence="12" id="KW-0326">Glycosidase</keyword>
<sequence>MHLLSIFIVLGLAILHTADAAGADSWRSRSIYQVMTDRFALTNGSTTQTCDTGDGLYCGGSWAGLINRLDYIQGMGFDAVWISPITTQLEGNSGDGSSYHGYWQTDITTVNHHFGTQSDLQALAAALHSRDMYLMVDVVTNHYAALAAPANVDYSVMVPFNSQDHYHSYCSIDYNDYQNTSQVEQCWMGSTTVPLPDLRTEDAEVQAVWNSWVSDIISTYSIDGLRIDSLMQVSKNFWAGFQAAANDIYSLGEVYIIDNDFVCGYQDYVPGVFNYMIYQPLVEAFSGTGTIAALADAVSVLKAGSCKDTSVLGTFSENHDQPRFAQRTGDWALAKNVIAFTMLTDGIPIIYQGQEQHYNSVGGVSYPWNREALWFSGYNTNAELYLFIKSMNAIRKNAISDDTTYLTYQNYPVYTDTSTIAMRKGAMLTVLSTLGESGANSTLSVPESGYDDGVQVTELLTCNTLTSATGTLAVPMSNGLPRIYYPTVGLAGSDLCAGNTTAKIKLRNSRLFHFSQGSD</sequence>
<comment type="catalytic activity">
    <reaction evidence="1">
        <text>Endohydrolysis of (1-&gt;4)-alpha-D-glucosidic linkages in polysaccharides containing three or more (1-&gt;4)-alpha-linked D-glucose units.</text>
        <dbReference type="EC" id="3.2.1.1"/>
    </reaction>
</comment>
<proteinExistence type="inferred from homology"/>
<feature type="site" description="Transition state stabilizer" evidence="14">
    <location>
        <position position="320"/>
    </location>
</feature>
<protein>
    <recommendedName>
        <fullName evidence="4">alpha-amylase</fullName>
        <ecNumber evidence="4">3.2.1.1</ecNumber>
    </recommendedName>
</protein>
<dbReference type="Proteomes" id="UP000225277">
    <property type="component" value="Unassembled WGS sequence"/>
</dbReference>
<dbReference type="Pfam" id="PF00128">
    <property type="entry name" value="Alpha-amylase"/>
    <property type="match status" value="1"/>
</dbReference>
<keyword evidence="6 17" id="KW-0732">Signal</keyword>
<dbReference type="EMBL" id="FJUY01000028">
    <property type="protein sequence ID" value="CZT25496.1"/>
    <property type="molecule type" value="Genomic_DNA"/>
</dbReference>
<feature type="disulfide bond" evidence="15">
    <location>
        <begin position="462"/>
        <end position="496"/>
    </location>
</feature>
<dbReference type="AlphaFoldDB" id="A0A2D3V7U7"/>
<dbReference type="SUPFAM" id="SSF51011">
    <property type="entry name" value="Glycosyl hydrolase domain"/>
    <property type="match status" value="1"/>
</dbReference>
<evidence type="ECO:0000256" key="3">
    <source>
        <dbReference type="ARBA" id="ARBA00008061"/>
    </source>
</evidence>
<keyword evidence="10" id="KW-0325">Glycoprotein</keyword>
<dbReference type="InterPro" id="IPR017853">
    <property type="entry name" value="GH"/>
</dbReference>
<dbReference type="STRING" id="112498.A0A2D3V7U7"/>
<dbReference type="Gene3D" id="2.60.40.1180">
    <property type="entry name" value="Golgi alpha-mannosidase II"/>
    <property type="match status" value="1"/>
</dbReference>
<gene>
    <name evidence="19" type="ORF">RCC_11228</name>
</gene>
<evidence type="ECO:0000313" key="20">
    <source>
        <dbReference type="Proteomes" id="UP000225277"/>
    </source>
</evidence>
<dbReference type="PANTHER" id="PTHR10357">
    <property type="entry name" value="ALPHA-AMYLASE FAMILY MEMBER"/>
    <property type="match status" value="1"/>
</dbReference>
<evidence type="ECO:0000256" key="4">
    <source>
        <dbReference type="ARBA" id="ARBA00012595"/>
    </source>
</evidence>
<name>A0A2D3V7U7_9PEZI</name>
<evidence type="ECO:0000256" key="9">
    <source>
        <dbReference type="ARBA" id="ARBA00023157"/>
    </source>
</evidence>
<evidence type="ECO:0000256" key="6">
    <source>
        <dbReference type="ARBA" id="ARBA00022729"/>
    </source>
</evidence>
<feature type="disulfide bond" evidence="15">
    <location>
        <begin position="50"/>
        <end position="58"/>
    </location>
</feature>
<evidence type="ECO:0000256" key="8">
    <source>
        <dbReference type="ARBA" id="ARBA00022837"/>
    </source>
</evidence>
<accession>A0A2D3V7U7</accession>
<feature type="binding site" evidence="16">
    <location>
        <position position="142"/>
    </location>
    <ligand>
        <name>substrate</name>
    </ligand>
</feature>
<dbReference type="OrthoDB" id="204980at2759"/>
<dbReference type="SMART" id="SM00642">
    <property type="entry name" value="Aamy"/>
    <property type="match status" value="1"/>
</dbReference>
<dbReference type="SUPFAM" id="SSF51445">
    <property type="entry name" value="(Trans)glycosidases"/>
    <property type="match status" value="1"/>
</dbReference>
<feature type="binding site" evidence="16">
    <location>
        <position position="370"/>
    </location>
    <ligand>
        <name>substrate</name>
    </ligand>
</feature>
<evidence type="ECO:0000256" key="2">
    <source>
        <dbReference type="ARBA" id="ARBA00001913"/>
    </source>
</evidence>
<organism evidence="19 20">
    <name type="scientific">Ramularia collo-cygni</name>
    <dbReference type="NCBI Taxonomy" id="112498"/>
    <lineage>
        <taxon>Eukaryota</taxon>
        <taxon>Fungi</taxon>
        <taxon>Dikarya</taxon>
        <taxon>Ascomycota</taxon>
        <taxon>Pezizomycotina</taxon>
        <taxon>Dothideomycetes</taxon>
        <taxon>Dothideomycetidae</taxon>
        <taxon>Mycosphaerellales</taxon>
        <taxon>Mycosphaerellaceae</taxon>
        <taxon>Ramularia</taxon>
    </lineage>
</organism>
<keyword evidence="20" id="KW-1185">Reference proteome</keyword>
<dbReference type="CDD" id="cd11319">
    <property type="entry name" value="AmyAc_euk_AmyA"/>
    <property type="match status" value="1"/>
</dbReference>
<evidence type="ECO:0000256" key="17">
    <source>
        <dbReference type="SAM" id="SignalP"/>
    </source>
</evidence>
<evidence type="ECO:0000256" key="16">
    <source>
        <dbReference type="PIRSR" id="PIRSR001024-5"/>
    </source>
</evidence>
<dbReference type="PANTHER" id="PTHR10357:SF215">
    <property type="entry name" value="ALPHA-AMYLASE 1"/>
    <property type="match status" value="1"/>
</dbReference>
<evidence type="ECO:0000256" key="7">
    <source>
        <dbReference type="ARBA" id="ARBA00022801"/>
    </source>
</evidence>
<dbReference type="InterPro" id="IPR013777">
    <property type="entry name" value="A-amylase-like"/>
</dbReference>
<feature type="binding site" evidence="16">
    <location>
        <position position="103"/>
    </location>
    <ligand>
        <name>substrate</name>
    </ligand>
</feature>
<dbReference type="GO" id="GO:0004556">
    <property type="term" value="F:alpha-amylase activity"/>
    <property type="evidence" value="ECO:0007669"/>
    <property type="project" value="UniProtKB-EC"/>
</dbReference>
<feature type="active site" description="Proton donor" evidence="13">
    <location>
        <position position="253"/>
    </location>
</feature>
<feature type="active site" description="Nucleophile" evidence="13">
    <location>
        <position position="228"/>
    </location>
</feature>
<dbReference type="RefSeq" id="XP_023632219.1">
    <property type="nucleotide sequence ID" value="XM_023776451.1"/>
</dbReference>
<dbReference type="InterPro" id="IPR013780">
    <property type="entry name" value="Glyco_hydro_b"/>
</dbReference>
<evidence type="ECO:0000256" key="11">
    <source>
        <dbReference type="ARBA" id="ARBA00023277"/>
    </source>
</evidence>
<dbReference type="EC" id="3.2.1.1" evidence="4"/>
<evidence type="ECO:0000256" key="12">
    <source>
        <dbReference type="ARBA" id="ARBA00023295"/>
    </source>
</evidence>
<dbReference type="InterPro" id="IPR006047">
    <property type="entry name" value="GH13_cat_dom"/>
</dbReference>
<feature type="signal peptide" evidence="17">
    <location>
        <begin position="1"/>
        <end position="20"/>
    </location>
</feature>
<evidence type="ECO:0000256" key="14">
    <source>
        <dbReference type="PIRSR" id="PIRSR001024-2"/>
    </source>
</evidence>
<comment type="cofactor">
    <cofactor evidence="2">
        <name>Ca(2+)</name>
        <dbReference type="ChEBI" id="CHEBI:29108"/>
    </cofactor>
</comment>
<feature type="chain" id="PRO_5013797063" description="alpha-amylase" evidence="17">
    <location>
        <begin position="21"/>
        <end position="519"/>
    </location>
</feature>
<dbReference type="Pfam" id="PF09260">
    <property type="entry name" value="A_amylase_dom_C"/>
    <property type="match status" value="1"/>
</dbReference>
<evidence type="ECO:0000256" key="15">
    <source>
        <dbReference type="PIRSR" id="PIRSR001024-4"/>
    </source>
</evidence>
<comment type="similarity">
    <text evidence="3">Belongs to the glycosyl hydrolase 13 family.</text>
</comment>
<dbReference type="InterPro" id="IPR015340">
    <property type="entry name" value="A_amylase_C_dom"/>
</dbReference>
<feature type="binding site" evidence="16">
    <location>
        <position position="226"/>
    </location>
    <ligand>
        <name>substrate</name>
    </ligand>
</feature>
<keyword evidence="9 15" id="KW-1015">Disulfide bond</keyword>
<evidence type="ECO:0000259" key="18">
    <source>
        <dbReference type="SMART" id="SM00642"/>
    </source>
</evidence>
<feature type="binding site" evidence="16">
    <location>
        <position position="320"/>
    </location>
    <ligand>
        <name>substrate</name>
    </ligand>
</feature>
<dbReference type="PIRSF" id="PIRSF001024">
    <property type="entry name" value="Alph-amyl_fung"/>
    <property type="match status" value="1"/>
</dbReference>
<evidence type="ECO:0000313" key="19">
    <source>
        <dbReference type="EMBL" id="CZT25496.1"/>
    </source>
</evidence>
<feature type="disulfide bond" evidence="15">
    <location>
        <begin position="170"/>
        <end position="186"/>
    </location>
</feature>
<feature type="disulfide bond" evidence="15">
    <location>
        <begin position="263"/>
        <end position="306"/>
    </location>
</feature>
<keyword evidence="5" id="KW-0479">Metal-binding</keyword>
<dbReference type="FunFam" id="3.20.20.80:FF:000120">
    <property type="entry name" value="Alpha-amylase A"/>
    <property type="match status" value="1"/>
</dbReference>
<keyword evidence="11" id="KW-0119">Carbohydrate metabolism</keyword>